<keyword evidence="4 7" id="KW-1133">Transmembrane helix</keyword>
<dbReference type="STRING" id="414703.SAMN04488125_11837"/>
<dbReference type="Pfam" id="PF04335">
    <property type="entry name" value="VirB8"/>
    <property type="match status" value="1"/>
</dbReference>
<evidence type="ECO:0000313" key="10">
    <source>
        <dbReference type="Proteomes" id="UP000198804"/>
    </source>
</evidence>
<keyword evidence="5 7" id="KW-0472">Membrane</keyword>
<dbReference type="GO" id="GO:0012505">
    <property type="term" value="C:endomembrane system"/>
    <property type="evidence" value="ECO:0007669"/>
    <property type="project" value="UniProtKB-SubCell"/>
</dbReference>
<dbReference type="PIRSF" id="PIRSF003299">
    <property type="entry name" value="VirB8_PtlE"/>
    <property type="match status" value="1"/>
</dbReference>
<reference evidence="10" key="1">
    <citation type="submission" date="2016-10" db="EMBL/GenBank/DDBJ databases">
        <authorList>
            <person name="Varghese N."/>
            <person name="Submissions S."/>
        </authorList>
    </citation>
    <scope>NUCLEOTIDE SEQUENCE [LARGE SCALE GENOMIC DNA]</scope>
    <source>
        <strain evidence="10">CGMCC 1.6474</strain>
    </source>
</reference>
<evidence type="ECO:0000256" key="1">
    <source>
        <dbReference type="ARBA" id="ARBA00011070"/>
    </source>
</evidence>
<dbReference type="RefSeq" id="WP_091949852.1">
    <property type="nucleotide sequence ID" value="NZ_FOSV01000018.1"/>
</dbReference>
<organism evidence="9 10">
    <name type="scientific">Methylorubrum salsuginis</name>
    <dbReference type="NCBI Taxonomy" id="414703"/>
    <lineage>
        <taxon>Bacteria</taxon>
        <taxon>Pseudomonadati</taxon>
        <taxon>Pseudomonadota</taxon>
        <taxon>Alphaproteobacteria</taxon>
        <taxon>Hyphomicrobiales</taxon>
        <taxon>Methylobacteriaceae</taxon>
        <taxon>Methylorubrum</taxon>
    </lineage>
</organism>
<dbReference type="Gene3D" id="3.10.450.230">
    <property type="entry name" value="VirB8 protein"/>
    <property type="match status" value="1"/>
</dbReference>
<dbReference type="OrthoDB" id="8020974at2"/>
<dbReference type="InterPro" id="IPR032710">
    <property type="entry name" value="NTF2-like_dom_sf"/>
</dbReference>
<evidence type="ECO:0000256" key="7">
    <source>
        <dbReference type="SAM" id="Phobius"/>
    </source>
</evidence>
<name>A0A1I4ISB8_9HYPH</name>
<dbReference type="InterPro" id="IPR026264">
    <property type="entry name" value="VirB8/PtlE"/>
</dbReference>
<dbReference type="EMBL" id="FOSV01000018">
    <property type="protein sequence ID" value="SFL57194.1"/>
    <property type="molecule type" value="Genomic_DNA"/>
</dbReference>
<dbReference type="SUPFAM" id="SSF54427">
    <property type="entry name" value="NTF2-like"/>
    <property type="match status" value="1"/>
</dbReference>
<protein>
    <recommendedName>
        <fullName evidence="2">Type IV secretion system protein virB8</fullName>
    </recommendedName>
</protein>
<dbReference type="InterPro" id="IPR007430">
    <property type="entry name" value="VirB8"/>
</dbReference>
<evidence type="ECO:0000256" key="5">
    <source>
        <dbReference type="ARBA" id="ARBA00023136"/>
    </source>
</evidence>
<evidence type="ECO:0000256" key="3">
    <source>
        <dbReference type="ARBA" id="ARBA00022692"/>
    </source>
</evidence>
<dbReference type="GO" id="GO:0016020">
    <property type="term" value="C:membrane"/>
    <property type="evidence" value="ECO:0007669"/>
    <property type="project" value="InterPro"/>
</dbReference>
<sequence length="224" mass="24432">MVEAADLKTYFARARLWEDDRLAMAERSKRLAWSVAAAACALSTVAVGAVAALSPLKSVEPFVVRVDNATGIVDVVSGVDATTMTYDEAVTKYFLAQYVRVREGYSFVEAPLNFRTVSLLSSAPEQARFASLYRGSNPDSPQVAFGPSGVSTIRIKAISLIGPHLASVRYLRESRRGDETKTSHWIATLAFGFETKARMSTGDRLVNPLGFLVSEYRSDPEVTP</sequence>
<feature type="transmembrane region" description="Helical" evidence="7">
    <location>
        <begin position="31"/>
        <end position="53"/>
    </location>
</feature>
<comment type="similarity">
    <text evidence="1">Belongs to the virB8 family.</text>
</comment>
<keyword evidence="3 7" id="KW-0812">Transmembrane</keyword>
<evidence type="ECO:0000256" key="4">
    <source>
        <dbReference type="ARBA" id="ARBA00022989"/>
    </source>
</evidence>
<accession>A0A1I4ISB8</accession>
<evidence type="ECO:0000256" key="2">
    <source>
        <dbReference type="ARBA" id="ARBA00014420"/>
    </source>
</evidence>
<dbReference type="GO" id="GO:0030255">
    <property type="term" value="P:protein secretion by the type IV secretion system"/>
    <property type="evidence" value="ECO:0007669"/>
    <property type="project" value="InterPro"/>
</dbReference>
<evidence type="ECO:0000313" key="9">
    <source>
        <dbReference type="EMBL" id="SFL57194.1"/>
    </source>
</evidence>
<evidence type="ECO:0000256" key="6">
    <source>
        <dbReference type="ARBA" id="ARBA00037847"/>
    </source>
</evidence>
<feature type="domain" description="Bacterial virulence protein VirB8" evidence="8">
    <location>
        <begin position="13"/>
        <end position="221"/>
    </location>
</feature>
<evidence type="ECO:0000259" key="8">
    <source>
        <dbReference type="Pfam" id="PF04335"/>
    </source>
</evidence>
<proteinExistence type="inferred from homology"/>
<gene>
    <name evidence="9" type="ORF">SAMN04488125_11837</name>
</gene>
<dbReference type="AlphaFoldDB" id="A0A1I4ISB8"/>
<comment type="subcellular location">
    <subcellularLocation>
        <location evidence="6">Endomembrane system</location>
        <topology evidence="6">Single-pass membrane protein</topology>
    </subcellularLocation>
</comment>
<dbReference type="Proteomes" id="UP000198804">
    <property type="component" value="Unassembled WGS sequence"/>
</dbReference>
<dbReference type="CDD" id="cd16424">
    <property type="entry name" value="VirB8"/>
    <property type="match status" value="1"/>
</dbReference>
<keyword evidence="10" id="KW-1185">Reference proteome</keyword>